<evidence type="ECO:0000256" key="2">
    <source>
        <dbReference type="ARBA" id="ARBA00022771"/>
    </source>
</evidence>
<proteinExistence type="predicted"/>
<dbReference type="CDD" id="cd16468">
    <property type="entry name" value="RING-H2_RNF11"/>
    <property type="match status" value="1"/>
</dbReference>
<dbReference type="Gene3D" id="3.30.40.10">
    <property type="entry name" value="Zinc/RING finger domain, C3HC4 (zinc finger)"/>
    <property type="match status" value="1"/>
</dbReference>
<evidence type="ECO:0000256" key="5">
    <source>
        <dbReference type="SAM" id="MobiDB-lite"/>
    </source>
</evidence>
<feature type="compositionally biased region" description="Acidic residues" evidence="5">
    <location>
        <begin position="190"/>
        <end position="202"/>
    </location>
</feature>
<dbReference type="GO" id="GO:0061630">
    <property type="term" value="F:ubiquitin protein ligase activity"/>
    <property type="evidence" value="ECO:0007669"/>
    <property type="project" value="TreeGrafter"/>
</dbReference>
<dbReference type="EMBL" id="HBNR01025387">
    <property type="protein sequence ID" value="CAE4577482.1"/>
    <property type="molecule type" value="Transcribed_RNA"/>
</dbReference>
<dbReference type="GO" id="GO:0005634">
    <property type="term" value="C:nucleus"/>
    <property type="evidence" value="ECO:0007669"/>
    <property type="project" value="TreeGrafter"/>
</dbReference>
<sequence length="329" mass="34700">MSSAQPDTGDDEALARRLQMEELAAQQGDGGDGGGVPVRHAAEVLAGRAGRGADAELSDEALAILLQQEEVEAAGGPSDGHIQQLGPQWQAPGHEQRQQGPQARQPWFAESTEGCFSSGASSLPGLSALMRSGAFFGCCGGLQMAACLGCGHVATWLCALGGGVAGHLTNSGAACGAGPSVRGSHASRFEDEDDFYPDDSDEELPRGLDTSTIEGHTVDHVYVAPGAPQPVSHSALPGQRGQAGDGCAEEDRKCMVCMEAFAVGEPLRALPCLHRYHRQCIDEWLGRSRECPICKRDITAAAEPLSGSSSRDSRRRTARVQRLWNWRSS</sequence>
<dbReference type="PROSITE" id="PS50089">
    <property type="entry name" value="ZF_RING_2"/>
    <property type="match status" value="1"/>
</dbReference>
<evidence type="ECO:0000256" key="4">
    <source>
        <dbReference type="PROSITE-ProRule" id="PRU00175"/>
    </source>
</evidence>
<dbReference type="PANTHER" id="PTHR45931:SF3">
    <property type="entry name" value="RING ZINC FINGER-CONTAINING PROTEIN"/>
    <property type="match status" value="1"/>
</dbReference>
<reference evidence="7" key="1">
    <citation type="submission" date="2021-01" db="EMBL/GenBank/DDBJ databases">
        <authorList>
            <person name="Corre E."/>
            <person name="Pelletier E."/>
            <person name="Niang G."/>
            <person name="Scheremetjew M."/>
            <person name="Finn R."/>
            <person name="Kale V."/>
            <person name="Holt S."/>
            <person name="Cochrane G."/>
            <person name="Meng A."/>
            <person name="Brown T."/>
            <person name="Cohen L."/>
        </authorList>
    </citation>
    <scope>NUCLEOTIDE SEQUENCE</scope>
    <source>
        <strain evidence="7">CCMP3105</strain>
    </source>
</reference>
<protein>
    <recommendedName>
        <fullName evidence="6">RING-type domain-containing protein</fullName>
    </recommendedName>
</protein>
<evidence type="ECO:0000259" key="6">
    <source>
        <dbReference type="PROSITE" id="PS50089"/>
    </source>
</evidence>
<accession>A0A7S4V5F2</accession>
<evidence type="ECO:0000256" key="3">
    <source>
        <dbReference type="ARBA" id="ARBA00022833"/>
    </source>
</evidence>
<keyword evidence="2 4" id="KW-0863">Zinc-finger</keyword>
<feature type="region of interest" description="Disordered" evidence="5">
    <location>
        <begin position="182"/>
        <end position="203"/>
    </location>
</feature>
<dbReference type="InterPro" id="IPR013083">
    <property type="entry name" value="Znf_RING/FYVE/PHD"/>
</dbReference>
<feature type="region of interest" description="Disordered" evidence="5">
    <location>
        <begin position="73"/>
        <end position="105"/>
    </location>
</feature>
<dbReference type="Pfam" id="PF13639">
    <property type="entry name" value="zf-RING_2"/>
    <property type="match status" value="1"/>
</dbReference>
<dbReference type="SUPFAM" id="SSF57850">
    <property type="entry name" value="RING/U-box"/>
    <property type="match status" value="1"/>
</dbReference>
<dbReference type="AlphaFoldDB" id="A0A7S4V5F2"/>
<keyword evidence="3" id="KW-0862">Zinc</keyword>
<dbReference type="PANTHER" id="PTHR45931">
    <property type="entry name" value="SI:CH211-59O9.10"/>
    <property type="match status" value="1"/>
</dbReference>
<dbReference type="SMART" id="SM00184">
    <property type="entry name" value="RING"/>
    <property type="match status" value="1"/>
</dbReference>
<evidence type="ECO:0000256" key="1">
    <source>
        <dbReference type="ARBA" id="ARBA00022723"/>
    </source>
</evidence>
<evidence type="ECO:0000313" key="7">
    <source>
        <dbReference type="EMBL" id="CAE4577482.1"/>
    </source>
</evidence>
<organism evidence="7">
    <name type="scientific">Alexandrium monilatum</name>
    <dbReference type="NCBI Taxonomy" id="311494"/>
    <lineage>
        <taxon>Eukaryota</taxon>
        <taxon>Sar</taxon>
        <taxon>Alveolata</taxon>
        <taxon>Dinophyceae</taxon>
        <taxon>Gonyaulacales</taxon>
        <taxon>Pyrocystaceae</taxon>
        <taxon>Alexandrium</taxon>
    </lineage>
</organism>
<dbReference type="InterPro" id="IPR051834">
    <property type="entry name" value="RING_finger_E3_ligase"/>
</dbReference>
<dbReference type="GO" id="GO:0008270">
    <property type="term" value="F:zinc ion binding"/>
    <property type="evidence" value="ECO:0007669"/>
    <property type="project" value="UniProtKB-KW"/>
</dbReference>
<dbReference type="GO" id="GO:0006511">
    <property type="term" value="P:ubiquitin-dependent protein catabolic process"/>
    <property type="evidence" value="ECO:0007669"/>
    <property type="project" value="TreeGrafter"/>
</dbReference>
<feature type="domain" description="RING-type" evidence="6">
    <location>
        <begin position="254"/>
        <end position="295"/>
    </location>
</feature>
<gene>
    <name evidence="7" type="ORF">AMON00008_LOCUS17102</name>
</gene>
<keyword evidence="1" id="KW-0479">Metal-binding</keyword>
<name>A0A7S4V5F2_9DINO</name>
<dbReference type="InterPro" id="IPR001841">
    <property type="entry name" value="Znf_RING"/>
</dbReference>
<dbReference type="InterPro" id="IPR042981">
    <property type="entry name" value="RNF11_RING-H2"/>
</dbReference>
<feature type="region of interest" description="Disordered" evidence="5">
    <location>
        <begin position="1"/>
        <end position="39"/>
    </location>
</feature>